<proteinExistence type="predicted"/>
<evidence type="ECO:0000256" key="1">
    <source>
        <dbReference type="SAM" id="Phobius"/>
    </source>
</evidence>
<keyword evidence="1" id="KW-1133">Transmembrane helix</keyword>
<gene>
    <name evidence="2" type="ORF">GE061_020306</name>
</gene>
<evidence type="ECO:0000313" key="2">
    <source>
        <dbReference type="EMBL" id="KAF6197341.1"/>
    </source>
</evidence>
<sequence>MGVHQLQALTCLQGPGGTMKLLWAPVVVVCIVSSSVGFTIPEKDDFHIKTGLKDLQRYRTLPKLLKYLAKATLEYGKIVEFIIADWSAAIPDAIDYMRRPLMDTWKLVEAKQKPYTSELMRLANSTGSNVSNKISKAEVSLWEKVTLAGFEMVRAQLVFENTGLKDLPLLKFVEDPSSSSEEDFESFHYQSWTIIEKSSRTT</sequence>
<organism evidence="2 3">
    <name type="scientific">Apolygus lucorum</name>
    <name type="common">Small green plant bug</name>
    <name type="synonym">Lygocoris lucorum</name>
    <dbReference type="NCBI Taxonomy" id="248454"/>
    <lineage>
        <taxon>Eukaryota</taxon>
        <taxon>Metazoa</taxon>
        <taxon>Ecdysozoa</taxon>
        <taxon>Arthropoda</taxon>
        <taxon>Hexapoda</taxon>
        <taxon>Insecta</taxon>
        <taxon>Pterygota</taxon>
        <taxon>Neoptera</taxon>
        <taxon>Paraneoptera</taxon>
        <taxon>Hemiptera</taxon>
        <taxon>Heteroptera</taxon>
        <taxon>Panheteroptera</taxon>
        <taxon>Cimicomorpha</taxon>
        <taxon>Miridae</taxon>
        <taxon>Mirini</taxon>
        <taxon>Apolygus</taxon>
    </lineage>
</organism>
<name>A0A8S9WM43_APOLU</name>
<evidence type="ECO:0000313" key="3">
    <source>
        <dbReference type="Proteomes" id="UP000466442"/>
    </source>
</evidence>
<accession>A0A8S9WM43</accession>
<comment type="caution">
    <text evidence="2">The sequence shown here is derived from an EMBL/GenBank/DDBJ whole genome shotgun (WGS) entry which is preliminary data.</text>
</comment>
<keyword evidence="3" id="KW-1185">Reference proteome</keyword>
<keyword evidence="1" id="KW-0812">Transmembrane</keyword>
<protein>
    <submittedName>
        <fullName evidence="2">Uncharacterized protein</fullName>
    </submittedName>
</protein>
<reference evidence="2" key="1">
    <citation type="journal article" date="2021" name="Mol. Ecol. Resour.">
        <title>Apolygus lucorum genome provides insights into omnivorousness and mesophyll feeding.</title>
        <authorList>
            <person name="Liu Y."/>
            <person name="Liu H."/>
            <person name="Wang H."/>
            <person name="Huang T."/>
            <person name="Liu B."/>
            <person name="Yang B."/>
            <person name="Yin L."/>
            <person name="Li B."/>
            <person name="Zhang Y."/>
            <person name="Zhang S."/>
            <person name="Jiang F."/>
            <person name="Zhang X."/>
            <person name="Ren Y."/>
            <person name="Wang B."/>
            <person name="Wang S."/>
            <person name="Lu Y."/>
            <person name="Wu K."/>
            <person name="Fan W."/>
            <person name="Wang G."/>
        </authorList>
    </citation>
    <scope>NUCLEOTIDE SEQUENCE</scope>
    <source>
        <strain evidence="2">12Hb</strain>
    </source>
</reference>
<feature type="transmembrane region" description="Helical" evidence="1">
    <location>
        <begin position="22"/>
        <end position="40"/>
    </location>
</feature>
<dbReference type="AlphaFoldDB" id="A0A8S9WM43"/>
<dbReference type="EMBL" id="WIXP02000123">
    <property type="protein sequence ID" value="KAF6197341.1"/>
    <property type="molecule type" value="Genomic_DNA"/>
</dbReference>
<dbReference type="Proteomes" id="UP000466442">
    <property type="component" value="Unassembled WGS sequence"/>
</dbReference>
<keyword evidence="1" id="KW-0472">Membrane</keyword>